<evidence type="ECO:0000313" key="2">
    <source>
        <dbReference type="EMBL" id="CCQ59880.1"/>
    </source>
</evidence>
<accession>T2J3S4</accession>
<dbReference type="Pfam" id="PF00563">
    <property type="entry name" value="EAL"/>
    <property type="match status" value="1"/>
</dbReference>
<dbReference type="PROSITE" id="PS50883">
    <property type="entry name" value="EAL"/>
    <property type="match status" value="1"/>
</dbReference>
<sequence length="261" mass="29165">MTSKASLLLKLENLLYQALEEESLSLHYQPQLNLTNNKVSGMEALLRWYHPEFGNVSPLKLIPLAEKTDLIIPISLWVLKTACLQNKAWQKRGFSPITIAVNLSPKQFQQPNLVDIVAQVLEDTALEPHLLDLEITETAMMQNIDSSRETLQNLRELGVQVSLDDFGTGYSSLGYLQKFPVTTLKIDQSFIQTLQANSGNTAIISAIIALGQSFDLRVIAEGVETLQQLELLQGLNCRDIQGFWFSRPLKPTDATTLLSQV</sequence>
<protein>
    <submittedName>
        <fullName evidence="2">GGDEF</fullName>
    </submittedName>
</protein>
<dbReference type="SUPFAM" id="SSF141868">
    <property type="entry name" value="EAL domain-like"/>
    <property type="match status" value="1"/>
</dbReference>
<comment type="caution">
    <text evidence="2">The sequence shown here is derived from an EMBL/GenBank/DDBJ whole genome shotgun (WGS) entry which is preliminary data.</text>
</comment>
<feature type="domain" description="EAL" evidence="1">
    <location>
        <begin position="8"/>
        <end position="261"/>
    </location>
</feature>
<dbReference type="FunFam" id="3.20.20.450:FF:000001">
    <property type="entry name" value="Cyclic di-GMP phosphodiesterase yahA"/>
    <property type="match status" value="1"/>
</dbReference>
<dbReference type="InterPro" id="IPR001633">
    <property type="entry name" value="EAL_dom"/>
</dbReference>
<dbReference type="InterPro" id="IPR035919">
    <property type="entry name" value="EAL_sf"/>
</dbReference>
<name>T2J3S4_CROWT</name>
<evidence type="ECO:0000259" key="1">
    <source>
        <dbReference type="PROSITE" id="PS50883"/>
    </source>
</evidence>
<dbReference type="InterPro" id="IPR050706">
    <property type="entry name" value="Cyclic-di-GMP_PDE-like"/>
</dbReference>
<dbReference type="GO" id="GO:0071111">
    <property type="term" value="F:cyclic-guanylate-specific phosphodiesterase activity"/>
    <property type="evidence" value="ECO:0007669"/>
    <property type="project" value="InterPro"/>
</dbReference>
<dbReference type="EMBL" id="CAQM01000056">
    <property type="protein sequence ID" value="CCQ59880.1"/>
    <property type="molecule type" value="Genomic_DNA"/>
</dbReference>
<dbReference type="Gene3D" id="3.20.20.450">
    <property type="entry name" value="EAL domain"/>
    <property type="match status" value="1"/>
</dbReference>
<dbReference type="Proteomes" id="UP000018198">
    <property type="component" value="Unassembled WGS sequence"/>
</dbReference>
<dbReference type="SMART" id="SM00052">
    <property type="entry name" value="EAL"/>
    <property type="match status" value="1"/>
</dbReference>
<reference evidence="2 3" key="1">
    <citation type="submission" date="2013-01" db="EMBL/GenBank/DDBJ databases">
        <authorList>
            <person name="Bench S."/>
        </authorList>
    </citation>
    <scope>NUCLEOTIDE SEQUENCE [LARGE SCALE GENOMIC DNA]</scope>
    <source>
        <strain evidence="2 3">WH 0401</strain>
    </source>
</reference>
<dbReference type="PANTHER" id="PTHR33121:SF71">
    <property type="entry name" value="OXYGEN SENSOR PROTEIN DOSP"/>
    <property type="match status" value="1"/>
</dbReference>
<dbReference type="PANTHER" id="PTHR33121">
    <property type="entry name" value="CYCLIC DI-GMP PHOSPHODIESTERASE PDEF"/>
    <property type="match status" value="1"/>
</dbReference>
<reference evidence="2 3" key="2">
    <citation type="submission" date="2013-09" db="EMBL/GenBank/DDBJ databases">
        <title>Whole genome comparison of six Crocosphaera watsonii strains with differing phenotypes.</title>
        <authorList>
            <person name="Bench S.R."/>
            <person name="Heller P."/>
            <person name="Frank I."/>
            <person name="Arciniega M."/>
            <person name="Shilova I.N."/>
            <person name="Zehr J.P."/>
        </authorList>
    </citation>
    <scope>NUCLEOTIDE SEQUENCE [LARGE SCALE GENOMIC DNA]</scope>
    <source>
        <strain evidence="2 3">WH 0401</strain>
    </source>
</reference>
<dbReference type="AlphaFoldDB" id="T2J3S4"/>
<dbReference type="CDD" id="cd01948">
    <property type="entry name" value="EAL"/>
    <property type="match status" value="1"/>
</dbReference>
<gene>
    <name evidence="2" type="ORF">CWATWH0401_2837</name>
</gene>
<proteinExistence type="predicted"/>
<evidence type="ECO:0000313" key="3">
    <source>
        <dbReference type="Proteomes" id="UP000018198"/>
    </source>
</evidence>
<organism evidence="2 3">
    <name type="scientific">Crocosphaera watsonii WH 0401</name>
    <dbReference type="NCBI Taxonomy" id="555881"/>
    <lineage>
        <taxon>Bacteria</taxon>
        <taxon>Bacillati</taxon>
        <taxon>Cyanobacteriota</taxon>
        <taxon>Cyanophyceae</taxon>
        <taxon>Oscillatoriophycideae</taxon>
        <taxon>Chroococcales</taxon>
        <taxon>Aphanothecaceae</taxon>
        <taxon>Crocosphaera</taxon>
    </lineage>
</organism>